<sequence>MKKEIETFCPASQKDWRQWLTENHSTKQSVWLVYHKKISNVPSISWSQAVDEALCFGWIDSTARPIDEHTFMQFFCRRNPKSMWSKINKAKVEILIREGLMTKAGFDSIAIAKQNGSWTILDAAEGLKIPKDLTAAFKTQRGAKAFFLSLSRSVRKSMLQWLVLAKRPETRQKRIEEIALLAGQKQKPKQF</sequence>
<accession>A0A366KZL8</accession>
<protein>
    <recommendedName>
        <fullName evidence="3">Bacteriocin-protection protein</fullName>
    </recommendedName>
</protein>
<name>A0A366KZL8_9SPHI</name>
<dbReference type="OrthoDB" id="9796999at2"/>
<evidence type="ECO:0000313" key="1">
    <source>
        <dbReference type="EMBL" id="RBQ07067.1"/>
    </source>
</evidence>
<comment type="caution">
    <text evidence="1">The sequence shown here is derived from an EMBL/GenBank/DDBJ whole genome shotgun (WGS) entry which is preliminary data.</text>
</comment>
<organism evidence="1 2">
    <name type="scientific">Pedobacter miscanthi</name>
    <dbReference type="NCBI Taxonomy" id="2259170"/>
    <lineage>
        <taxon>Bacteria</taxon>
        <taxon>Pseudomonadati</taxon>
        <taxon>Bacteroidota</taxon>
        <taxon>Sphingobacteriia</taxon>
        <taxon>Sphingobacteriales</taxon>
        <taxon>Sphingobacteriaceae</taxon>
        <taxon>Pedobacter</taxon>
    </lineage>
</organism>
<dbReference type="RefSeq" id="WP_113949182.1">
    <property type="nucleotide sequence ID" value="NZ_QNQU01000009.1"/>
</dbReference>
<dbReference type="AlphaFoldDB" id="A0A366KZL8"/>
<proteinExistence type="predicted"/>
<keyword evidence="2" id="KW-1185">Reference proteome</keyword>
<gene>
    <name evidence="1" type="ORF">DRW42_11500</name>
</gene>
<evidence type="ECO:0008006" key="3">
    <source>
        <dbReference type="Google" id="ProtNLM"/>
    </source>
</evidence>
<dbReference type="EMBL" id="QNQU01000009">
    <property type="protein sequence ID" value="RBQ07067.1"/>
    <property type="molecule type" value="Genomic_DNA"/>
</dbReference>
<dbReference type="Proteomes" id="UP000252081">
    <property type="component" value="Unassembled WGS sequence"/>
</dbReference>
<reference evidence="1 2" key="1">
    <citation type="submission" date="2018-07" db="EMBL/GenBank/DDBJ databases">
        <title>A draft genome of a endophytic bacteria, a new species of Pedobacter.</title>
        <authorList>
            <person name="Zhang Z.D."/>
            <person name="Chen Z.J."/>
        </authorList>
    </citation>
    <scope>NUCLEOTIDE SEQUENCE [LARGE SCALE GENOMIC DNA]</scope>
    <source>
        <strain evidence="1 2">RS10</strain>
    </source>
</reference>
<evidence type="ECO:0000313" key="2">
    <source>
        <dbReference type="Proteomes" id="UP000252081"/>
    </source>
</evidence>
<dbReference type="Pfam" id="PF13376">
    <property type="entry name" value="OmdA"/>
    <property type="match status" value="1"/>
</dbReference>